<evidence type="ECO:0000256" key="4">
    <source>
        <dbReference type="ARBA" id="ARBA00023125"/>
    </source>
</evidence>
<dbReference type="InterPro" id="IPR036390">
    <property type="entry name" value="WH_DNA-bd_sf"/>
</dbReference>
<evidence type="ECO:0000313" key="8">
    <source>
        <dbReference type="Proteomes" id="UP000004848"/>
    </source>
</evidence>
<dbReference type="Pfam" id="PF03466">
    <property type="entry name" value="LysR_substrate"/>
    <property type="match status" value="1"/>
</dbReference>
<organism evidence="7 8">
    <name type="scientific">Roseibium aggregatum (strain ATCC 25650 / DSM 13394 / JCM 20685 / NBRC 16684 / NCIMB 2208 / IAM 12614 / B1)</name>
    <name type="common">Stappia aggregata</name>
    <dbReference type="NCBI Taxonomy" id="384765"/>
    <lineage>
        <taxon>Bacteria</taxon>
        <taxon>Pseudomonadati</taxon>
        <taxon>Pseudomonadota</taxon>
        <taxon>Alphaproteobacteria</taxon>
        <taxon>Hyphomicrobiales</taxon>
        <taxon>Stappiaceae</taxon>
        <taxon>Roseibium</taxon>
    </lineage>
</organism>
<evidence type="ECO:0000313" key="7">
    <source>
        <dbReference type="EMBL" id="EAV41808.1"/>
    </source>
</evidence>
<dbReference type="Pfam" id="PF00126">
    <property type="entry name" value="HTH_1"/>
    <property type="match status" value="1"/>
</dbReference>
<comment type="similarity">
    <text evidence="1">Belongs to the LysR transcriptional regulatory family.</text>
</comment>
<dbReference type="GeneID" id="68848654"/>
<dbReference type="InterPro" id="IPR005119">
    <property type="entry name" value="LysR_subst-bd"/>
</dbReference>
<dbReference type="SUPFAM" id="SSF46785">
    <property type="entry name" value="Winged helix' DNA-binding domain"/>
    <property type="match status" value="1"/>
</dbReference>
<keyword evidence="3" id="KW-0805">Transcription regulation</keyword>
<dbReference type="PROSITE" id="PS50931">
    <property type="entry name" value="HTH_LYSR"/>
    <property type="match status" value="1"/>
</dbReference>
<evidence type="ECO:0000259" key="6">
    <source>
        <dbReference type="PROSITE" id="PS50931"/>
    </source>
</evidence>
<keyword evidence="5" id="KW-0804">Transcription</keyword>
<dbReference type="RefSeq" id="WP_006938039.1">
    <property type="nucleotide sequence ID" value="NZ_AAUW01000018.1"/>
</dbReference>
<dbReference type="SUPFAM" id="SSF53850">
    <property type="entry name" value="Periplasmic binding protein-like II"/>
    <property type="match status" value="1"/>
</dbReference>
<gene>
    <name evidence="7" type="ORF">SIAM614_31086</name>
</gene>
<dbReference type="eggNOG" id="COG0583">
    <property type="taxonomic scope" value="Bacteria"/>
</dbReference>
<name>A0NZC9_ROSAI</name>
<reference evidence="7 8" key="1">
    <citation type="submission" date="2006-05" db="EMBL/GenBank/DDBJ databases">
        <authorList>
            <person name="King G."/>
            <person name="Ferriera S."/>
            <person name="Johnson J."/>
            <person name="Kravitz S."/>
            <person name="Beeson K."/>
            <person name="Sutton G."/>
            <person name="Rogers Y.-H."/>
            <person name="Friedman R."/>
            <person name="Frazier M."/>
            <person name="Venter J.C."/>
        </authorList>
    </citation>
    <scope>NUCLEOTIDE SEQUENCE [LARGE SCALE GENOMIC DNA]</scope>
    <source>
        <strain evidence="8">ATCC 25650 / DSM 13394 / JCM 20685 / NBRC 16684 / NCIMB 2208 / IAM 12614 / B1</strain>
    </source>
</reference>
<dbReference type="PANTHER" id="PTHR30118">
    <property type="entry name" value="HTH-TYPE TRANSCRIPTIONAL REGULATOR LEUO-RELATED"/>
    <property type="match status" value="1"/>
</dbReference>
<evidence type="ECO:0000256" key="1">
    <source>
        <dbReference type="ARBA" id="ARBA00009437"/>
    </source>
</evidence>
<evidence type="ECO:0000256" key="5">
    <source>
        <dbReference type="ARBA" id="ARBA00023163"/>
    </source>
</evidence>
<accession>A0NZC9</accession>
<dbReference type="CDD" id="cd08417">
    <property type="entry name" value="PBP2_Nitroaromatics_like"/>
    <property type="match status" value="1"/>
</dbReference>
<keyword evidence="2" id="KW-0536">Nodulation</keyword>
<evidence type="ECO:0000256" key="3">
    <source>
        <dbReference type="ARBA" id="ARBA00023015"/>
    </source>
</evidence>
<dbReference type="InterPro" id="IPR050389">
    <property type="entry name" value="LysR-type_TF"/>
</dbReference>
<dbReference type="EMBL" id="AAUW01000018">
    <property type="protein sequence ID" value="EAV41808.1"/>
    <property type="molecule type" value="Genomic_DNA"/>
</dbReference>
<dbReference type="OrthoDB" id="9775392at2"/>
<dbReference type="InterPro" id="IPR000847">
    <property type="entry name" value="LysR_HTH_N"/>
</dbReference>
<dbReference type="Gene3D" id="3.40.190.10">
    <property type="entry name" value="Periplasmic binding protein-like II"/>
    <property type="match status" value="2"/>
</dbReference>
<dbReference type="AlphaFoldDB" id="A0NZC9"/>
<dbReference type="GO" id="GO:0003677">
    <property type="term" value="F:DNA binding"/>
    <property type="evidence" value="ECO:0007669"/>
    <property type="project" value="UniProtKB-KW"/>
</dbReference>
<proteinExistence type="inferred from homology"/>
<comment type="caution">
    <text evidence="7">The sequence shown here is derived from an EMBL/GenBank/DDBJ whole genome shotgun (WGS) entry which is preliminary data.</text>
</comment>
<dbReference type="Proteomes" id="UP000004848">
    <property type="component" value="Unassembled WGS sequence"/>
</dbReference>
<dbReference type="PANTHER" id="PTHR30118:SF15">
    <property type="entry name" value="TRANSCRIPTIONAL REGULATORY PROTEIN"/>
    <property type="match status" value="1"/>
</dbReference>
<sequence length="305" mass="34341">MVNLRSFDLNLLVIFRAIMQRGSISGAANEIGLSPSAVSHALARLRVMLNDELFFRTAEGVSPTERARELSVDIERGLSFISTAISLQHQFVPAETNRVFTMQVADYVAGFLLPRLAKRLQSEAPGITIDILPFSISPESVWDRVDMQVRLTPGRLQPEMVRSQRLLADEIVVLMRRGHPRVDEPMTAELYAELPHVKLSQSATGTTVIEDALAARGLKRHMAMTVASWFEIPDIVARSDLIAIAPQRLLSLDPRLGKLHSAPLPLDEVVFSFDLCWDLRKEREPGQKWLRQLIVEMFEEVVREV</sequence>
<dbReference type="Gene3D" id="1.10.10.10">
    <property type="entry name" value="Winged helix-like DNA-binding domain superfamily/Winged helix DNA-binding domain"/>
    <property type="match status" value="1"/>
</dbReference>
<feature type="domain" description="HTH lysR-type" evidence="6">
    <location>
        <begin position="7"/>
        <end position="64"/>
    </location>
</feature>
<keyword evidence="4" id="KW-0238">DNA-binding</keyword>
<evidence type="ECO:0000256" key="2">
    <source>
        <dbReference type="ARBA" id="ARBA00022458"/>
    </source>
</evidence>
<dbReference type="InterPro" id="IPR037402">
    <property type="entry name" value="YidZ_PBP2"/>
</dbReference>
<protein>
    <submittedName>
        <fullName evidence="7">LysR family regulatory protein</fullName>
    </submittedName>
</protein>
<dbReference type="InterPro" id="IPR036388">
    <property type="entry name" value="WH-like_DNA-bd_sf"/>
</dbReference>
<dbReference type="GO" id="GO:0003700">
    <property type="term" value="F:DNA-binding transcription factor activity"/>
    <property type="evidence" value="ECO:0007669"/>
    <property type="project" value="InterPro"/>
</dbReference>